<dbReference type="AlphaFoldDB" id="A0ABD1FKI8"/>
<sequence length="112" mass="12660">MEAALHVLGLRELKSPLRRFTVTICTSPRSLENTLRRVSKVLQRLRRLHRRRFCILTVVAAAPPCAHSTTSSTPPDRDMSLPLSRTGTCSLLFRPSFASFRRPHPLPDALLM</sequence>
<gene>
    <name evidence="1" type="ORF">AAHA92_33891</name>
</gene>
<accession>A0ABD1FKI8</accession>
<evidence type="ECO:0000313" key="2">
    <source>
        <dbReference type="Proteomes" id="UP001567538"/>
    </source>
</evidence>
<evidence type="ECO:0000313" key="1">
    <source>
        <dbReference type="EMBL" id="KAL1531183.1"/>
    </source>
</evidence>
<name>A0ABD1FKI8_SALDI</name>
<organism evidence="1 2">
    <name type="scientific">Salvia divinorum</name>
    <name type="common">Maria pastora</name>
    <name type="synonym">Diviner's sage</name>
    <dbReference type="NCBI Taxonomy" id="28513"/>
    <lineage>
        <taxon>Eukaryota</taxon>
        <taxon>Viridiplantae</taxon>
        <taxon>Streptophyta</taxon>
        <taxon>Embryophyta</taxon>
        <taxon>Tracheophyta</taxon>
        <taxon>Spermatophyta</taxon>
        <taxon>Magnoliopsida</taxon>
        <taxon>eudicotyledons</taxon>
        <taxon>Gunneridae</taxon>
        <taxon>Pentapetalae</taxon>
        <taxon>asterids</taxon>
        <taxon>lamiids</taxon>
        <taxon>Lamiales</taxon>
        <taxon>Lamiaceae</taxon>
        <taxon>Nepetoideae</taxon>
        <taxon>Mentheae</taxon>
        <taxon>Salviinae</taxon>
        <taxon>Salvia</taxon>
        <taxon>Salvia subgen. Calosphace</taxon>
    </lineage>
</organism>
<comment type="caution">
    <text evidence="1">The sequence shown here is derived from an EMBL/GenBank/DDBJ whole genome shotgun (WGS) entry which is preliminary data.</text>
</comment>
<protein>
    <submittedName>
        <fullName evidence="1">Uncharacterized protein</fullName>
    </submittedName>
</protein>
<proteinExistence type="predicted"/>
<reference evidence="1 2" key="1">
    <citation type="submission" date="2024-06" db="EMBL/GenBank/DDBJ databases">
        <title>A chromosome level genome sequence of Diviner's sage (Salvia divinorum).</title>
        <authorList>
            <person name="Ford S.A."/>
            <person name="Ro D.-K."/>
            <person name="Ness R.W."/>
            <person name="Phillips M.A."/>
        </authorList>
    </citation>
    <scope>NUCLEOTIDE SEQUENCE [LARGE SCALE GENOMIC DNA]</scope>
    <source>
        <strain evidence="1">SAF-2024a</strain>
        <tissue evidence="1">Leaf</tissue>
    </source>
</reference>
<keyword evidence="2" id="KW-1185">Reference proteome</keyword>
<dbReference type="EMBL" id="JBEAFC010000015">
    <property type="protein sequence ID" value="KAL1531183.1"/>
    <property type="molecule type" value="Genomic_DNA"/>
</dbReference>
<dbReference type="Proteomes" id="UP001567538">
    <property type="component" value="Unassembled WGS sequence"/>
</dbReference>